<dbReference type="InterPro" id="IPR050807">
    <property type="entry name" value="TransReg_Diox_bact_type"/>
</dbReference>
<evidence type="ECO:0000313" key="4">
    <source>
        <dbReference type="Proteomes" id="UP000237040"/>
    </source>
</evidence>
<dbReference type="InterPro" id="IPR001387">
    <property type="entry name" value="Cro/C1-type_HTH"/>
</dbReference>
<evidence type="ECO:0000259" key="2">
    <source>
        <dbReference type="PROSITE" id="PS50943"/>
    </source>
</evidence>
<name>A0A2J6WES5_9BACT</name>
<dbReference type="CDD" id="cd00093">
    <property type="entry name" value="HTH_XRE"/>
    <property type="match status" value="1"/>
</dbReference>
<dbReference type="RefSeq" id="WP_416085357.1">
    <property type="nucleotide sequence ID" value="NZ_JBNARP010000037.1"/>
</dbReference>
<dbReference type="PANTHER" id="PTHR46797">
    <property type="entry name" value="HTH-TYPE TRANSCRIPTIONAL REGULATOR"/>
    <property type="match status" value="1"/>
</dbReference>
<dbReference type="GO" id="GO:0003677">
    <property type="term" value="F:DNA binding"/>
    <property type="evidence" value="ECO:0007669"/>
    <property type="project" value="UniProtKB-KW"/>
</dbReference>
<dbReference type="InterPro" id="IPR010982">
    <property type="entry name" value="Lambda_DNA-bd_dom_sf"/>
</dbReference>
<gene>
    <name evidence="3" type="ORF">C0189_02810</name>
</gene>
<dbReference type="Gene3D" id="1.10.260.40">
    <property type="entry name" value="lambda repressor-like DNA-binding domains"/>
    <property type="match status" value="1"/>
</dbReference>
<comment type="caution">
    <text evidence="3">The sequence shown here is derived from an EMBL/GenBank/DDBJ whole genome shotgun (WGS) entry which is preliminary data.</text>
</comment>
<accession>A0A2J6WES5</accession>
<organism evidence="3 4">
    <name type="scientific">Caldisericum exile</name>
    <dbReference type="NCBI Taxonomy" id="693075"/>
    <lineage>
        <taxon>Bacteria</taxon>
        <taxon>Pseudomonadati</taxon>
        <taxon>Caldisericota/Cryosericota group</taxon>
        <taxon>Caldisericota</taxon>
        <taxon>Caldisericia</taxon>
        <taxon>Caldisericales</taxon>
        <taxon>Caldisericaceae</taxon>
        <taxon>Caldisericum</taxon>
    </lineage>
</organism>
<proteinExistence type="predicted"/>
<dbReference type="GO" id="GO:0003700">
    <property type="term" value="F:DNA-binding transcription factor activity"/>
    <property type="evidence" value="ECO:0007669"/>
    <property type="project" value="TreeGrafter"/>
</dbReference>
<sequence>MGVREYFVERLKEALREKDLTQSELARRTGISIAYISQLIQGKKTPTIKVVAKIAEALNLPTSYFIEKTDIKILFHIDKDLTEEDIRAIEAFIDYLKKRKSGNKETN</sequence>
<reference evidence="3 4" key="1">
    <citation type="submission" date="2018-01" db="EMBL/GenBank/DDBJ databases">
        <title>Metagenomic assembled genomes from two thermal pools in the Uzon Caldera, Kamchatka, Russia.</title>
        <authorList>
            <person name="Wilkins L."/>
            <person name="Ettinger C."/>
        </authorList>
    </citation>
    <scope>NUCLEOTIDE SEQUENCE [LARGE SCALE GENOMIC DNA]</scope>
    <source>
        <strain evidence="3">ZAV-07</strain>
    </source>
</reference>
<dbReference type="SMART" id="SM00530">
    <property type="entry name" value="HTH_XRE"/>
    <property type="match status" value="1"/>
</dbReference>
<evidence type="ECO:0000313" key="3">
    <source>
        <dbReference type="EMBL" id="PMP67612.1"/>
    </source>
</evidence>
<evidence type="ECO:0000256" key="1">
    <source>
        <dbReference type="ARBA" id="ARBA00023125"/>
    </source>
</evidence>
<dbReference type="EMBL" id="PNIL01000041">
    <property type="protein sequence ID" value="PMP67612.1"/>
    <property type="molecule type" value="Genomic_DNA"/>
</dbReference>
<keyword evidence="1" id="KW-0238">DNA-binding</keyword>
<feature type="domain" description="HTH cro/C1-type" evidence="2">
    <location>
        <begin position="11"/>
        <end position="65"/>
    </location>
</feature>
<dbReference type="Proteomes" id="UP000237040">
    <property type="component" value="Unassembled WGS sequence"/>
</dbReference>
<dbReference type="SUPFAM" id="SSF47413">
    <property type="entry name" value="lambda repressor-like DNA-binding domains"/>
    <property type="match status" value="1"/>
</dbReference>
<dbReference type="PANTHER" id="PTHR46797:SF1">
    <property type="entry name" value="METHYLPHOSPHONATE SYNTHASE"/>
    <property type="match status" value="1"/>
</dbReference>
<dbReference type="GO" id="GO:0005829">
    <property type="term" value="C:cytosol"/>
    <property type="evidence" value="ECO:0007669"/>
    <property type="project" value="TreeGrafter"/>
</dbReference>
<dbReference type="PROSITE" id="PS50943">
    <property type="entry name" value="HTH_CROC1"/>
    <property type="match status" value="1"/>
</dbReference>
<dbReference type="Pfam" id="PF01381">
    <property type="entry name" value="HTH_3"/>
    <property type="match status" value="1"/>
</dbReference>
<protein>
    <submittedName>
        <fullName evidence="3">XRE family transcriptional regulator</fullName>
    </submittedName>
</protein>
<dbReference type="AlphaFoldDB" id="A0A2J6WES5"/>